<dbReference type="PANTHER" id="PTHR19303:SF73">
    <property type="entry name" value="PROTEIN PDC2"/>
    <property type="match status" value="1"/>
</dbReference>
<dbReference type="EMBL" id="JARQZJ010000135">
    <property type="protein sequence ID" value="KAK9892520.1"/>
    <property type="molecule type" value="Genomic_DNA"/>
</dbReference>
<dbReference type="SUPFAM" id="SSF46689">
    <property type="entry name" value="Homeodomain-like"/>
    <property type="match status" value="2"/>
</dbReference>
<name>A0AAW1VIT7_9CUCU</name>
<dbReference type="SMART" id="SM00674">
    <property type="entry name" value="CENPB"/>
    <property type="match status" value="1"/>
</dbReference>
<evidence type="ECO:0000256" key="2">
    <source>
        <dbReference type="ARBA" id="ARBA00023125"/>
    </source>
</evidence>
<keyword evidence="5" id="KW-1185">Reference proteome</keyword>
<evidence type="ECO:0000313" key="4">
    <source>
        <dbReference type="EMBL" id="KAK9892520.1"/>
    </source>
</evidence>
<dbReference type="GO" id="GO:0003677">
    <property type="term" value="F:DNA binding"/>
    <property type="evidence" value="ECO:0007669"/>
    <property type="project" value="UniProtKB-KW"/>
</dbReference>
<keyword evidence="2" id="KW-0238">DNA-binding</keyword>
<evidence type="ECO:0000313" key="5">
    <source>
        <dbReference type="Proteomes" id="UP001431783"/>
    </source>
</evidence>
<dbReference type="InterPro" id="IPR006600">
    <property type="entry name" value="HTH_CenpB_DNA-bd_dom"/>
</dbReference>
<dbReference type="InterPro" id="IPR050863">
    <property type="entry name" value="CenT-Element_Derived"/>
</dbReference>
<dbReference type="PROSITE" id="PS51253">
    <property type="entry name" value="HTH_CENPB"/>
    <property type="match status" value="1"/>
</dbReference>
<dbReference type="PANTHER" id="PTHR19303">
    <property type="entry name" value="TRANSPOSON"/>
    <property type="match status" value="1"/>
</dbReference>
<evidence type="ECO:0000256" key="1">
    <source>
        <dbReference type="ARBA" id="ARBA00004123"/>
    </source>
</evidence>
<comment type="caution">
    <text evidence="4">The sequence shown here is derived from an EMBL/GenBank/DDBJ whole genome shotgun (WGS) entry which is preliminary data.</text>
</comment>
<dbReference type="Gene3D" id="1.10.10.60">
    <property type="entry name" value="Homeodomain-like"/>
    <property type="match status" value="2"/>
</dbReference>
<dbReference type="Pfam" id="PF03221">
    <property type="entry name" value="HTH_Tnp_Tc5"/>
    <property type="match status" value="1"/>
</dbReference>
<accession>A0AAW1VIT7</accession>
<dbReference type="GO" id="GO:0005634">
    <property type="term" value="C:nucleus"/>
    <property type="evidence" value="ECO:0007669"/>
    <property type="project" value="UniProtKB-SubCell"/>
</dbReference>
<feature type="domain" description="HTH CENPB-type" evidence="3">
    <location>
        <begin position="42"/>
        <end position="113"/>
    </location>
</feature>
<proteinExistence type="predicted"/>
<reference evidence="4 5" key="1">
    <citation type="submission" date="2023-03" db="EMBL/GenBank/DDBJ databases">
        <title>Genome insight into feeding habits of ladybird beetles.</title>
        <authorList>
            <person name="Li H.-S."/>
            <person name="Huang Y.-H."/>
            <person name="Pang H."/>
        </authorList>
    </citation>
    <scope>NUCLEOTIDE SEQUENCE [LARGE SCALE GENOMIC DNA]</scope>
    <source>
        <strain evidence="4">SYSU_2023b</strain>
        <tissue evidence="4">Whole body</tissue>
    </source>
</reference>
<gene>
    <name evidence="4" type="ORF">WA026_020505</name>
</gene>
<comment type="subcellular location">
    <subcellularLocation>
        <location evidence="1">Nucleus</location>
    </subcellularLocation>
</comment>
<protein>
    <recommendedName>
        <fullName evidence="3">HTH CENPB-type domain-containing protein</fullName>
    </recommendedName>
</protein>
<dbReference type="InterPro" id="IPR009057">
    <property type="entry name" value="Homeodomain-like_sf"/>
</dbReference>
<evidence type="ECO:0000259" key="3">
    <source>
        <dbReference type="PROSITE" id="PS51253"/>
    </source>
</evidence>
<dbReference type="AlphaFoldDB" id="A0AAW1VIT7"/>
<sequence length="120" mass="13748">MQLKKGEKKSDVGRRLKLNQSTVTTIWKNKETIMQAALEGKSPKKLRKPKFEELDQAMLSWFNYRLQNNVPILGPTVKAKAGKFAEQLGVINFKASEGWLGKFNHHHKTTYVYERRGAGC</sequence>
<dbReference type="Proteomes" id="UP001431783">
    <property type="component" value="Unassembled WGS sequence"/>
</dbReference>
<organism evidence="4 5">
    <name type="scientific">Henosepilachna vigintioctopunctata</name>
    <dbReference type="NCBI Taxonomy" id="420089"/>
    <lineage>
        <taxon>Eukaryota</taxon>
        <taxon>Metazoa</taxon>
        <taxon>Ecdysozoa</taxon>
        <taxon>Arthropoda</taxon>
        <taxon>Hexapoda</taxon>
        <taxon>Insecta</taxon>
        <taxon>Pterygota</taxon>
        <taxon>Neoptera</taxon>
        <taxon>Endopterygota</taxon>
        <taxon>Coleoptera</taxon>
        <taxon>Polyphaga</taxon>
        <taxon>Cucujiformia</taxon>
        <taxon>Coccinelloidea</taxon>
        <taxon>Coccinellidae</taxon>
        <taxon>Epilachninae</taxon>
        <taxon>Epilachnini</taxon>
        <taxon>Henosepilachna</taxon>
    </lineage>
</organism>